<name>A0A928DRM0_9BACT</name>
<gene>
    <name evidence="4" type="ORF">E7027_04700</name>
</gene>
<dbReference type="Gene3D" id="3.40.50.2300">
    <property type="match status" value="1"/>
</dbReference>
<evidence type="ECO:0000313" key="5">
    <source>
        <dbReference type="Proteomes" id="UP000725649"/>
    </source>
</evidence>
<dbReference type="CDD" id="cd00156">
    <property type="entry name" value="REC"/>
    <property type="match status" value="1"/>
</dbReference>
<dbReference type="GO" id="GO:0000160">
    <property type="term" value="P:phosphorelay signal transduction system"/>
    <property type="evidence" value="ECO:0007669"/>
    <property type="project" value="InterPro"/>
</dbReference>
<evidence type="ECO:0000259" key="3">
    <source>
        <dbReference type="PROSITE" id="PS50110"/>
    </source>
</evidence>
<feature type="modified residue" description="4-aspartylphosphate" evidence="1">
    <location>
        <position position="398"/>
    </location>
</feature>
<feature type="chain" id="PRO_5037278241" evidence="2">
    <location>
        <begin position="24"/>
        <end position="480"/>
    </location>
</feature>
<keyword evidence="2" id="KW-0732">Signal</keyword>
<evidence type="ECO:0000256" key="2">
    <source>
        <dbReference type="SAM" id="SignalP"/>
    </source>
</evidence>
<feature type="signal peptide" evidence="2">
    <location>
        <begin position="1"/>
        <end position="23"/>
    </location>
</feature>
<evidence type="ECO:0000256" key="1">
    <source>
        <dbReference type="PROSITE-ProRule" id="PRU00169"/>
    </source>
</evidence>
<accession>A0A928DRM0</accession>
<organism evidence="4 5">
    <name type="scientific">Candidatus Avelusimicrobium gallicola</name>
    <dbReference type="NCBI Taxonomy" id="2562704"/>
    <lineage>
        <taxon>Bacteria</taxon>
        <taxon>Pseudomonadati</taxon>
        <taxon>Elusimicrobiota</taxon>
        <taxon>Elusimicrobia</taxon>
        <taxon>Elusimicrobiales</taxon>
        <taxon>Elusimicrobiaceae</taxon>
        <taxon>Candidatus Avelusimicrobium</taxon>
    </lineage>
</organism>
<dbReference type="SUPFAM" id="SSF52172">
    <property type="entry name" value="CheY-like"/>
    <property type="match status" value="1"/>
</dbReference>
<comment type="caution">
    <text evidence="4">The sequence shown here is derived from an EMBL/GenBank/DDBJ whole genome shotgun (WGS) entry which is preliminary data.</text>
</comment>
<dbReference type="AlphaFoldDB" id="A0A928DRM0"/>
<dbReference type="PROSITE" id="PS50110">
    <property type="entry name" value="RESPONSE_REGULATORY"/>
    <property type="match status" value="1"/>
</dbReference>
<dbReference type="EMBL" id="SUVG01000005">
    <property type="protein sequence ID" value="MBE6421412.1"/>
    <property type="molecule type" value="Genomic_DNA"/>
</dbReference>
<protein>
    <submittedName>
        <fullName evidence="4">Response regulator</fullName>
    </submittedName>
</protein>
<feature type="domain" description="Response regulatory" evidence="3">
    <location>
        <begin position="344"/>
        <end position="463"/>
    </location>
</feature>
<dbReference type="InterPro" id="IPR001789">
    <property type="entry name" value="Sig_transdc_resp-reg_receiver"/>
</dbReference>
<keyword evidence="1" id="KW-0597">Phosphoprotein</keyword>
<proteinExistence type="predicted"/>
<reference evidence="4" key="1">
    <citation type="submission" date="2019-04" db="EMBL/GenBank/DDBJ databases">
        <title>Evolution of Biomass-Degrading Anaerobic Consortia Revealed by Metagenomics.</title>
        <authorList>
            <person name="Peng X."/>
        </authorList>
    </citation>
    <scope>NUCLEOTIDE SEQUENCE</scope>
    <source>
        <strain evidence="4">SIG66</strain>
    </source>
</reference>
<evidence type="ECO:0000313" key="4">
    <source>
        <dbReference type="EMBL" id="MBE6421412.1"/>
    </source>
</evidence>
<dbReference type="Proteomes" id="UP000725649">
    <property type="component" value="Unassembled WGS sequence"/>
</dbReference>
<sequence>MINKMFFLFLAPVLLVFSGEVSAQKNPKNIHHVTKALTTTPTVRGSVQRILPLKEIDAHLTYPDVSAPPAAWGIPIVDKKAVRHSLYPSQALVVVQSESFPNKRQPFSFSEAASQYKIENTLTQNYIMAKESARWRQTRDELNTLWIQMRPSFLGELSSFLRHPVPKETMEYLKNTYSQVVTQSQITHDMIFPWIVYASIPGEGRSLLSEEREKFNTALFSMLHQVQALRSSLPSEPYLEQQENFWITMLSRFNPLLESALQKPTELSLRTDRVLKTTEFNLLNPDGTDYLLPRSETLIRDPDEIEELDSYAVVREKMRNPPITPERAALEREELLAQLPENMRIAFINDDALPRLNFKRWAEQGFLGKNAQVEIFPNGFDFMNKMRNGRRYDLVITDLLVPYAGLVMMPELRTISPQTVVIASSKYDRGEEPEEKLFSAGIDGYLWYNTNLNEGAYGYIEYLRALKNYFYYKNLHGWER</sequence>
<dbReference type="InterPro" id="IPR011006">
    <property type="entry name" value="CheY-like_superfamily"/>
</dbReference>